<dbReference type="Proteomes" id="UP000321612">
    <property type="component" value="Unassembled WGS sequence"/>
</dbReference>
<evidence type="ECO:0000313" key="2">
    <source>
        <dbReference type="Proteomes" id="UP000321612"/>
    </source>
</evidence>
<dbReference type="OrthoDB" id="976022at2"/>
<gene>
    <name evidence="1" type="ORF">ETF27_10005</name>
</gene>
<dbReference type="PROSITE" id="PS51257">
    <property type="entry name" value="PROKAR_LIPOPROTEIN"/>
    <property type="match status" value="1"/>
</dbReference>
<dbReference type="EMBL" id="SDIK01000085">
    <property type="protein sequence ID" value="TXJ59062.1"/>
    <property type="molecule type" value="Genomic_DNA"/>
</dbReference>
<dbReference type="RefSeq" id="WP_130828737.1">
    <property type="nucleotide sequence ID" value="NZ_SDIK01000085.1"/>
</dbReference>
<dbReference type="InterPro" id="IPR019853">
    <property type="entry name" value="GldB-like"/>
</dbReference>
<reference evidence="2" key="1">
    <citation type="submission" date="2019-05" db="EMBL/GenBank/DDBJ databases">
        <title>Prevotella brunnea sp. nov., isolated from a wound of a patient.</title>
        <authorList>
            <person name="Buhl M."/>
        </authorList>
    </citation>
    <scope>NUCLEOTIDE SEQUENCE [LARGE SCALE GENOMIC DNA]</scope>
    <source>
        <strain evidence="2">A2672</strain>
    </source>
</reference>
<evidence type="ECO:0000313" key="1">
    <source>
        <dbReference type="EMBL" id="TXJ59062.1"/>
    </source>
</evidence>
<name>A0A5C8GAR0_9BACT</name>
<comment type="caution">
    <text evidence="1">The sequence shown here is derived from an EMBL/GenBank/DDBJ whole genome shotgun (WGS) entry which is preliminary data.</text>
</comment>
<protein>
    <submittedName>
        <fullName evidence="1">Gliding motility protein GldB</fullName>
    </submittedName>
</protein>
<sequence>MKRIYYILFFLSFLIAGCQLRLSKDDSADHAIVIERYDRLEYRYLTTGDYSALQEMNTEYPIETRTLIEDVIKIGDATAPDINSRFLKFYQDTTLQSLIADVEAEYANMDDLNQQLTNAFSRLKHSLPNISVPMIYAQISALDQSVVVGNGAIGISLDKYLGADYPLYKKYYTEQQRQQMTREYILPDCLSFFLMGLYPLQNFENRPQMERDLHMGKIQWIVNQALSHHFYRTKYVEVVSKYMKEHPKTSYEELLKLTNFACFGIEQ</sequence>
<accession>A0A5C8GAR0</accession>
<keyword evidence="2" id="KW-1185">Reference proteome</keyword>
<dbReference type="AlphaFoldDB" id="A0A5C8GAR0"/>
<organism evidence="1 2">
    <name type="scientific">Prevotella brunnea</name>
    <dbReference type="NCBI Taxonomy" id="2508867"/>
    <lineage>
        <taxon>Bacteria</taxon>
        <taxon>Pseudomonadati</taxon>
        <taxon>Bacteroidota</taxon>
        <taxon>Bacteroidia</taxon>
        <taxon>Bacteroidales</taxon>
        <taxon>Prevotellaceae</taxon>
        <taxon>Prevotella</taxon>
    </lineage>
</organism>
<proteinExistence type="predicted"/>
<dbReference type="Pfam" id="PF25594">
    <property type="entry name" value="GldB_lipo"/>
    <property type="match status" value="1"/>
</dbReference>